<dbReference type="SMART" id="SM00220">
    <property type="entry name" value="S_TKc"/>
    <property type="match status" value="1"/>
</dbReference>
<evidence type="ECO:0000259" key="9">
    <source>
        <dbReference type="PROSITE" id="PS50011"/>
    </source>
</evidence>
<dbReference type="InterPro" id="IPR050647">
    <property type="entry name" value="Plant_LRR-RLKs"/>
</dbReference>
<keyword evidence="4" id="KW-0547">Nucleotide-binding</keyword>
<dbReference type="FunFam" id="3.30.200.20:FF:000180">
    <property type="entry name" value="serine/threonine-protein kinase STY46-like"/>
    <property type="match status" value="1"/>
</dbReference>
<dbReference type="PROSITE" id="PS51450">
    <property type="entry name" value="LRR"/>
    <property type="match status" value="5"/>
</dbReference>
<dbReference type="OrthoDB" id="4062651at2759"/>
<keyword evidence="2" id="KW-0808">Transferase</keyword>
<dbReference type="InterPro" id="IPR011009">
    <property type="entry name" value="Kinase-like_dom_sf"/>
</dbReference>
<dbReference type="InterPro" id="IPR001611">
    <property type="entry name" value="Leu-rich_rpt"/>
</dbReference>
<feature type="compositionally biased region" description="Acidic residues" evidence="7">
    <location>
        <begin position="297"/>
        <end position="310"/>
    </location>
</feature>
<dbReference type="Proteomes" id="UP000007799">
    <property type="component" value="Unassembled WGS sequence"/>
</dbReference>
<dbReference type="SMART" id="SM00364">
    <property type="entry name" value="LRR_BAC"/>
    <property type="match status" value="3"/>
</dbReference>
<dbReference type="EMBL" id="GL832981">
    <property type="protein sequence ID" value="EGD78159.1"/>
    <property type="molecule type" value="Genomic_DNA"/>
</dbReference>
<keyword evidence="1" id="KW-0433">Leucine-rich repeat</keyword>
<dbReference type="SUPFAM" id="SSF56112">
    <property type="entry name" value="Protein kinase-like (PK-like)"/>
    <property type="match status" value="1"/>
</dbReference>
<evidence type="ECO:0000256" key="7">
    <source>
        <dbReference type="SAM" id="MobiDB-lite"/>
    </source>
</evidence>
<evidence type="ECO:0000256" key="4">
    <source>
        <dbReference type="ARBA" id="ARBA00022741"/>
    </source>
</evidence>
<feature type="signal peptide" evidence="8">
    <location>
        <begin position="1"/>
        <end position="43"/>
    </location>
</feature>
<dbReference type="GO" id="GO:0004672">
    <property type="term" value="F:protein kinase activity"/>
    <property type="evidence" value="ECO:0007669"/>
    <property type="project" value="InterPro"/>
</dbReference>
<keyword evidence="8" id="KW-0732">Signal</keyword>
<evidence type="ECO:0000313" key="10">
    <source>
        <dbReference type="EMBL" id="EGD78159.1"/>
    </source>
</evidence>
<dbReference type="InterPro" id="IPR000719">
    <property type="entry name" value="Prot_kinase_dom"/>
</dbReference>
<reference evidence="10" key="1">
    <citation type="submission" date="2009-08" db="EMBL/GenBank/DDBJ databases">
        <title>Annotation of Salpingoeca rosetta.</title>
        <authorList>
            <consortium name="The Broad Institute Genome Sequencing Platform"/>
            <person name="Russ C."/>
            <person name="Cuomo C."/>
            <person name="Burger G."/>
            <person name="Gray M.W."/>
            <person name="Holland P.W.H."/>
            <person name="King N."/>
            <person name="Lang F.B.F."/>
            <person name="Roger A.J."/>
            <person name="Ruiz-Trillo I."/>
            <person name="Young S.K."/>
            <person name="Zeng Q."/>
            <person name="Gargeya S."/>
            <person name="Alvarado L."/>
            <person name="Berlin A."/>
            <person name="Chapman S.B."/>
            <person name="Chen Z."/>
            <person name="Freedman E."/>
            <person name="Gellesch M."/>
            <person name="Goldberg J."/>
            <person name="Griggs A."/>
            <person name="Gujja S."/>
            <person name="Heilman E."/>
            <person name="Heiman D."/>
            <person name="Howarth C."/>
            <person name="Mehta T."/>
            <person name="Neiman D."/>
            <person name="Pearson M."/>
            <person name="Roberts A."/>
            <person name="Saif S."/>
            <person name="Shea T."/>
            <person name="Shenoy N."/>
            <person name="Sisk P."/>
            <person name="Stolte C."/>
            <person name="Sykes S."/>
            <person name="White J."/>
            <person name="Yandava C."/>
            <person name="Haas B."/>
            <person name="Nusbaum C."/>
            <person name="Birren B."/>
        </authorList>
    </citation>
    <scope>NUCLEOTIDE SEQUENCE [LARGE SCALE GENOMIC DNA]</scope>
    <source>
        <strain evidence="10">ATCC 50818</strain>
    </source>
</reference>
<dbReference type="eggNOG" id="KOG0619">
    <property type="taxonomic scope" value="Eukaryota"/>
</dbReference>
<dbReference type="InterPro" id="IPR032675">
    <property type="entry name" value="LRR_dom_sf"/>
</dbReference>
<keyword evidence="3" id="KW-0677">Repeat</keyword>
<evidence type="ECO:0000256" key="1">
    <source>
        <dbReference type="ARBA" id="ARBA00022614"/>
    </source>
</evidence>
<sequence>MSLPCRATSGRLRLARRRVSLCVSALCLLLPLLLLLMIPPAQGDHCRLSTNAACNIDVALKDGCEETATSENPNGNLTLLIPADDTESAGSRTTWTLPPSCVDNIIELNIRAPYLESSILEHLLSNNSWRNLQTLTVRGLSGRHEDLHLPWTTFSGLNMAQGLHTLDLANNNIHSIGRSNTDDEEVPQATPHLLRSLRHLDLSGNELTTLDAHTFGPVPNVAALVLRDNRVSCIQAHALILNQLETLDLANNPLEVVDQLAFCEHVSNARTCAPRLHTLITDITNTEPASNANNNNNDDDDDDDDDDADDGPAVNPGFLCRLFSLQYLSMRNTRLATAHHHTKFILEHMTLLQVLNLAGTGIRVLPDAFFPSSSNLTTVDLSFNRLSHLPSSFFSRLSNISVLNLRNNSFASLNVAAVVPSLTRLDISNNQLTCTPNIKHMPNLTTLLLQRHQIATLNLTSLLTSSLTILRASVKRDTTSKAIIAESALLLNTTSSLQTLDLRNVNIAQVTKAFNSTQKRALELKLHNLYLGWRGMHEDNVPMEHVCTLLDPLAKTELGITYTSYSDIAVCDGVSSTAILSHNSNLTTVRIANDLNELDVSDCEQLTTLHVSEGAAVNVLDITGTSVHPNTPLCTSLGTRFLIARRLKSKDWASGSDSVRGVVQTCLGQVKLLDVSNNNWVNRPALIQPDAPSPSLTVLSNAKYRLLNADTALPSRNLPPVLQLAKTRIECNLELSSHDLRSDIDPFVIDTVLAYTYKCTCIRGYKMANAECVQKPSHNVTVIAGSVAAGILLGVVIAVMSRHYRLRTHVNLQKRLLLERDEEVLALKRAWEIDYDELRMIKRVAAGAFGVVFKAEWDTVMVAVKVLQQGVMMFDETTVQEFEKEVDFLQRTRHPNVVRFFGAGTDPNGSPFLVLEFVTMGSLKDLLGQNLAVVLHEVREAWGGEHDEEGEHMTMFDVPGDEVTLVDMTADKATRARALETTSVWDFKLQLLRDVASGMAFIHSLDQLHRDLKSGNVLVSANLRAKITDFGSIRQCLTRKTATLRERSMSVRPDAPYSQKAGMTTMVGEMLTAGVGTPLYMAPEVLLGNEYDFAADVFSFGVLMWEVGMQQTPDLILQEKGPGFRGPMMATLTVLLGEGKRLRYEDAVRNVPEWFKALTALCVSQSRKERPKFSQLVDAFATN</sequence>
<keyword evidence="6" id="KW-0067">ATP-binding</keyword>
<evidence type="ECO:0000313" key="11">
    <source>
        <dbReference type="Proteomes" id="UP000007799"/>
    </source>
</evidence>
<dbReference type="Pfam" id="PF07714">
    <property type="entry name" value="PK_Tyr_Ser-Thr"/>
    <property type="match status" value="2"/>
</dbReference>
<dbReference type="Gene3D" id="3.80.10.10">
    <property type="entry name" value="Ribonuclease Inhibitor"/>
    <property type="match status" value="2"/>
</dbReference>
<gene>
    <name evidence="10" type="ORF">PTSG_09035</name>
</gene>
<dbReference type="GeneID" id="16070389"/>
<dbReference type="PANTHER" id="PTHR48056:SF81">
    <property type="entry name" value="RECEPTOR PROTEIN-TYROSINE KINASE CEPR1"/>
    <property type="match status" value="1"/>
</dbReference>
<evidence type="ECO:0000256" key="6">
    <source>
        <dbReference type="ARBA" id="ARBA00022840"/>
    </source>
</evidence>
<evidence type="ECO:0000256" key="2">
    <source>
        <dbReference type="ARBA" id="ARBA00022679"/>
    </source>
</evidence>
<dbReference type="InterPro" id="IPR003591">
    <property type="entry name" value="Leu-rich_rpt_typical-subtyp"/>
</dbReference>
<dbReference type="GO" id="GO:0005524">
    <property type="term" value="F:ATP binding"/>
    <property type="evidence" value="ECO:0007669"/>
    <property type="project" value="UniProtKB-KW"/>
</dbReference>
<dbReference type="InParanoid" id="F2UM10"/>
<dbReference type="SUPFAM" id="SSF52058">
    <property type="entry name" value="L domain-like"/>
    <property type="match status" value="2"/>
</dbReference>
<evidence type="ECO:0000256" key="3">
    <source>
        <dbReference type="ARBA" id="ARBA00022737"/>
    </source>
</evidence>
<dbReference type="AlphaFoldDB" id="F2UM10"/>
<feature type="domain" description="Protein kinase" evidence="9">
    <location>
        <begin position="838"/>
        <end position="1183"/>
    </location>
</feature>
<dbReference type="KEGG" id="sre:PTSG_09035"/>
<dbReference type="Gene3D" id="1.10.510.10">
    <property type="entry name" value="Transferase(Phosphotransferase) domain 1"/>
    <property type="match status" value="1"/>
</dbReference>
<protein>
    <submittedName>
        <fullName evidence="10">TKL protein kinase</fullName>
    </submittedName>
</protein>
<organism evidence="11">
    <name type="scientific">Salpingoeca rosetta (strain ATCC 50818 / BSB-021)</name>
    <dbReference type="NCBI Taxonomy" id="946362"/>
    <lineage>
        <taxon>Eukaryota</taxon>
        <taxon>Choanoflagellata</taxon>
        <taxon>Craspedida</taxon>
        <taxon>Salpingoecidae</taxon>
        <taxon>Salpingoeca</taxon>
    </lineage>
</organism>
<keyword evidence="11" id="KW-1185">Reference proteome</keyword>
<name>F2UM10_SALR5</name>
<feature type="region of interest" description="Disordered" evidence="7">
    <location>
        <begin position="284"/>
        <end position="310"/>
    </location>
</feature>
<dbReference type="STRING" id="946362.F2UM10"/>
<feature type="chain" id="PRO_5003287672" evidence="8">
    <location>
        <begin position="44"/>
        <end position="1183"/>
    </location>
</feature>
<proteinExistence type="predicted"/>
<evidence type="ECO:0000256" key="5">
    <source>
        <dbReference type="ARBA" id="ARBA00022777"/>
    </source>
</evidence>
<dbReference type="Pfam" id="PF13855">
    <property type="entry name" value="LRR_8"/>
    <property type="match status" value="2"/>
</dbReference>
<dbReference type="InterPro" id="IPR001245">
    <property type="entry name" value="Ser-Thr/Tyr_kinase_cat_dom"/>
</dbReference>
<accession>F2UM10</accession>
<evidence type="ECO:0000256" key="8">
    <source>
        <dbReference type="SAM" id="SignalP"/>
    </source>
</evidence>
<dbReference type="SMART" id="SM00369">
    <property type="entry name" value="LRR_TYP"/>
    <property type="match status" value="5"/>
</dbReference>
<dbReference type="eggNOG" id="KOG0192">
    <property type="taxonomic scope" value="Eukaryota"/>
</dbReference>
<dbReference type="RefSeq" id="XP_004989835.1">
    <property type="nucleotide sequence ID" value="XM_004989778.1"/>
</dbReference>
<dbReference type="Gene3D" id="3.30.200.20">
    <property type="entry name" value="Phosphorylase Kinase, domain 1"/>
    <property type="match status" value="1"/>
</dbReference>
<dbReference type="PANTHER" id="PTHR48056">
    <property type="entry name" value="LRR RECEPTOR-LIKE SERINE/THREONINE-PROTEIN KINASE-RELATED"/>
    <property type="match status" value="1"/>
</dbReference>
<dbReference type="PROSITE" id="PS50011">
    <property type="entry name" value="PROTEIN_KINASE_DOM"/>
    <property type="match status" value="1"/>
</dbReference>
<keyword evidence="5 10" id="KW-0418">Kinase</keyword>